<evidence type="ECO:0000256" key="1">
    <source>
        <dbReference type="SAM" id="MobiDB-lite"/>
    </source>
</evidence>
<name>A0A1U8LL93_GOSHI</name>
<gene>
    <name evidence="3" type="primary">LOC107928627</name>
</gene>
<evidence type="ECO:0000313" key="3">
    <source>
        <dbReference type="RefSeq" id="XP_016715371.1"/>
    </source>
</evidence>
<dbReference type="OrthoDB" id="10612061at2759"/>
<keyword evidence="3" id="KW-0804">Transcription</keyword>
<accession>A0A1U8LL93</accession>
<proteinExistence type="predicted"/>
<reference evidence="2" key="1">
    <citation type="journal article" date="2020" name="Nat. Genet.">
        <title>Genomic diversifications of five Gossypium allopolyploid species and their impact on cotton improvement.</title>
        <authorList>
            <person name="Chen Z.J."/>
            <person name="Sreedasyam A."/>
            <person name="Ando A."/>
            <person name="Song Q."/>
            <person name="De Santiago L.M."/>
            <person name="Hulse-Kemp A.M."/>
            <person name="Ding M."/>
            <person name="Ye W."/>
            <person name="Kirkbride R.C."/>
            <person name="Jenkins J."/>
            <person name="Plott C."/>
            <person name="Lovell J."/>
            <person name="Lin Y.M."/>
            <person name="Vaughn R."/>
            <person name="Liu B."/>
            <person name="Simpson S."/>
            <person name="Scheffler B.E."/>
            <person name="Wen L."/>
            <person name="Saski C.A."/>
            <person name="Grover C.E."/>
            <person name="Hu G."/>
            <person name="Conover J.L."/>
            <person name="Carlson J.W."/>
            <person name="Shu S."/>
            <person name="Boston L.B."/>
            <person name="Williams M."/>
            <person name="Peterson D.G."/>
            <person name="McGee K."/>
            <person name="Jones D.C."/>
            <person name="Wendel J.F."/>
            <person name="Stelly D.M."/>
            <person name="Grimwood J."/>
            <person name="Schmutz J."/>
        </authorList>
    </citation>
    <scope>NUCLEOTIDE SEQUENCE [LARGE SCALE GENOMIC DNA]</scope>
    <source>
        <strain evidence="2">cv. TM-1</strain>
    </source>
</reference>
<reference evidence="3" key="2">
    <citation type="submission" date="2025-08" db="UniProtKB">
        <authorList>
            <consortium name="RefSeq"/>
        </authorList>
    </citation>
    <scope>IDENTIFICATION</scope>
</reference>
<dbReference type="GO" id="GO:0000428">
    <property type="term" value="C:DNA-directed RNA polymerase complex"/>
    <property type="evidence" value="ECO:0007669"/>
    <property type="project" value="UniProtKB-KW"/>
</dbReference>
<dbReference type="RefSeq" id="XP_016715371.1">
    <property type="nucleotide sequence ID" value="XM_016859882.1"/>
</dbReference>
<protein>
    <submittedName>
        <fullName evidence="3">Probable DNA-directed RNA polymerase subunit delta</fullName>
    </submittedName>
</protein>
<dbReference type="KEGG" id="ghi:107928627"/>
<dbReference type="Proteomes" id="UP000818029">
    <property type="component" value="Chromosome D12"/>
</dbReference>
<keyword evidence="3" id="KW-0240">DNA-directed RNA polymerase</keyword>
<dbReference type="STRING" id="3635.A0A1U8LL93"/>
<organism evidence="2 3">
    <name type="scientific">Gossypium hirsutum</name>
    <name type="common">Upland cotton</name>
    <name type="synonym">Gossypium mexicanum</name>
    <dbReference type="NCBI Taxonomy" id="3635"/>
    <lineage>
        <taxon>Eukaryota</taxon>
        <taxon>Viridiplantae</taxon>
        <taxon>Streptophyta</taxon>
        <taxon>Embryophyta</taxon>
        <taxon>Tracheophyta</taxon>
        <taxon>Spermatophyta</taxon>
        <taxon>Magnoliopsida</taxon>
        <taxon>eudicotyledons</taxon>
        <taxon>Gunneridae</taxon>
        <taxon>Pentapetalae</taxon>
        <taxon>rosids</taxon>
        <taxon>malvids</taxon>
        <taxon>Malvales</taxon>
        <taxon>Malvaceae</taxon>
        <taxon>Malvoideae</taxon>
        <taxon>Gossypium</taxon>
    </lineage>
</organism>
<feature type="compositionally biased region" description="Acidic residues" evidence="1">
    <location>
        <begin position="155"/>
        <end position="204"/>
    </location>
</feature>
<evidence type="ECO:0000313" key="2">
    <source>
        <dbReference type="Proteomes" id="UP000818029"/>
    </source>
</evidence>
<dbReference type="AlphaFoldDB" id="A0A1U8LL93"/>
<sequence length="223" mass="25372">MEMISNLQRQIGTRILSDTENNPQKDEKQHVNTIILQSSKTLNNVSALIQIGKDLQKSAEEPMDKNKSEELIEKVSKSLAKSVISNPVTTKIPFLLRIRRNKVETKQTLYGVGDPMDARDYPVGHRLRTSIWYSSTKSTTQQVCILPTISKYREGEEDDNDDDDDDDDDDNDEDDGDDDDDNDEDDGDDDDDNDKDDGDDDDEPFQAYDYESTFHVTPRSVKS</sequence>
<feature type="region of interest" description="Disordered" evidence="1">
    <location>
        <begin position="147"/>
        <end position="223"/>
    </location>
</feature>
<dbReference type="PaxDb" id="3635-A0A1U8LL93"/>
<dbReference type="GeneID" id="107928627"/>
<keyword evidence="2" id="KW-1185">Reference proteome</keyword>